<accession>A0A9P4NQM0</accession>
<keyword evidence="6" id="KW-1185">Reference proteome</keyword>
<dbReference type="Pfam" id="PF13302">
    <property type="entry name" value="Acetyltransf_3"/>
    <property type="match status" value="1"/>
</dbReference>
<dbReference type="PROSITE" id="PS51186">
    <property type="entry name" value="GNAT"/>
    <property type="match status" value="1"/>
</dbReference>
<dbReference type="Proteomes" id="UP000800235">
    <property type="component" value="Unassembled WGS sequence"/>
</dbReference>
<dbReference type="EMBL" id="MU007043">
    <property type="protein sequence ID" value="KAF2429931.1"/>
    <property type="molecule type" value="Genomic_DNA"/>
</dbReference>
<gene>
    <name evidence="5" type="ORF">EJ08DRAFT_734653</name>
</gene>
<sequence length="236" mass="27143">MRLNEATAISTPKLILVPYSEHHVPEYHKWMQDEELQKLTASEPLTMKEEYEMQRSWRTSTDKLTFIACENESKETEKGAVQISAGVDDSSRNMIGDVNLFLFEDDLEEIIGEVEIMIARRDCQGKGYGHLILSMFLWYIVRNVDAILEHFGGDDTKASLKYLRAKIDAENERSIRLFEKVGFEKIDEKPNYFGEVELRLTLSGQEELGWKGKGEPPRVAEYKLNSGELDKSLPMD</sequence>
<keyword evidence="2" id="KW-0808">Transferase</keyword>
<evidence type="ECO:0000259" key="4">
    <source>
        <dbReference type="PROSITE" id="PS51186"/>
    </source>
</evidence>
<keyword evidence="3" id="KW-0012">Acyltransferase</keyword>
<dbReference type="AlphaFoldDB" id="A0A9P4NQM0"/>
<evidence type="ECO:0000256" key="1">
    <source>
        <dbReference type="ARBA" id="ARBA00009342"/>
    </source>
</evidence>
<evidence type="ECO:0000313" key="5">
    <source>
        <dbReference type="EMBL" id="KAF2429931.1"/>
    </source>
</evidence>
<dbReference type="InterPro" id="IPR016181">
    <property type="entry name" value="Acyl_CoA_acyltransferase"/>
</dbReference>
<dbReference type="OrthoDB" id="5043642at2759"/>
<evidence type="ECO:0000313" key="6">
    <source>
        <dbReference type="Proteomes" id="UP000800235"/>
    </source>
</evidence>
<evidence type="ECO:0000256" key="2">
    <source>
        <dbReference type="ARBA" id="ARBA00022679"/>
    </source>
</evidence>
<evidence type="ECO:0000256" key="3">
    <source>
        <dbReference type="ARBA" id="ARBA00023315"/>
    </source>
</evidence>
<reference evidence="5" key="1">
    <citation type="journal article" date="2020" name="Stud. Mycol.">
        <title>101 Dothideomycetes genomes: a test case for predicting lifestyles and emergence of pathogens.</title>
        <authorList>
            <person name="Haridas S."/>
            <person name="Albert R."/>
            <person name="Binder M."/>
            <person name="Bloem J."/>
            <person name="Labutti K."/>
            <person name="Salamov A."/>
            <person name="Andreopoulos B."/>
            <person name="Baker S."/>
            <person name="Barry K."/>
            <person name="Bills G."/>
            <person name="Bluhm B."/>
            <person name="Cannon C."/>
            <person name="Castanera R."/>
            <person name="Culley D."/>
            <person name="Daum C."/>
            <person name="Ezra D."/>
            <person name="Gonzalez J."/>
            <person name="Henrissat B."/>
            <person name="Kuo A."/>
            <person name="Liang C."/>
            <person name="Lipzen A."/>
            <person name="Lutzoni F."/>
            <person name="Magnuson J."/>
            <person name="Mondo S."/>
            <person name="Nolan M."/>
            <person name="Ohm R."/>
            <person name="Pangilinan J."/>
            <person name="Park H.-J."/>
            <person name="Ramirez L."/>
            <person name="Alfaro M."/>
            <person name="Sun H."/>
            <person name="Tritt A."/>
            <person name="Yoshinaga Y."/>
            <person name="Zwiers L.-H."/>
            <person name="Turgeon B."/>
            <person name="Goodwin S."/>
            <person name="Spatafora J."/>
            <person name="Crous P."/>
            <person name="Grigoriev I."/>
        </authorList>
    </citation>
    <scope>NUCLEOTIDE SEQUENCE</scope>
    <source>
        <strain evidence="5">CBS 130266</strain>
    </source>
</reference>
<dbReference type="InterPro" id="IPR000182">
    <property type="entry name" value="GNAT_dom"/>
</dbReference>
<dbReference type="PANTHER" id="PTHR13256">
    <property type="entry name" value="N-ACETYLTRANSFERASE 9"/>
    <property type="match status" value="1"/>
</dbReference>
<name>A0A9P4NQM0_9PEZI</name>
<comment type="similarity">
    <text evidence="1">Belongs to the acetyltransferase family. GNAT subfamily.</text>
</comment>
<dbReference type="PANTHER" id="PTHR13256:SF16">
    <property type="entry name" value="ALPHA_BETA-TUBULIN-N-ACETYLTRANSFERASE 9"/>
    <property type="match status" value="1"/>
</dbReference>
<dbReference type="SUPFAM" id="SSF55729">
    <property type="entry name" value="Acyl-CoA N-acyltransferases (Nat)"/>
    <property type="match status" value="1"/>
</dbReference>
<dbReference type="InterPro" id="IPR039135">
    <property type="entry name" value="NAT9-like"/>
</dbReference>
<proteinExistence type="inferred from homology"/>
<protein>
    <submittedName>
        <fullName evidence="5">Acyl-CoA N-acyltransferase</fullName>
    </submittedName>
</protein>
<dbReference type="GO" id="GO:0008080">
    <property type="term" value="F:N-acetyltransferase activity"/>
    <property type="evidence" value="ECO:0007669"/>
    <property type="project" value="InterPro"/>
</dbReference>
<feature type="domain" description="N-acetyltransferase" evidence="4">
    <location>
        <begin position="34"/>
        <end position="203"/>
    </location>
</feature>
<comment type="caution">
    <text evidence="5">The sequence shown here is derived from an EMBL/GenBank/DDBJ whole genome shotgun (WGS) entry which is preliminary data.</text>
</comment>
<organism evidence="5 6">
    <name type="scientific">Tothia fuscella</name>
    <dbReference type="NCBI Taxonomy" id="1048955"/>
    <lineage>
        <taxon>Eukaryota</taxon>
        <taxon>Fungi</taxon>
        <taxon>Dikarya</taxon>
        <taxon>Ascomycota</taxon>
        <taxon>Pezizomycotina</taxon>
        <taxon>Dothideomycetes</taxon>
        <taxon>Pleosporomycetidae</taxon>
        <taxon>Venturiales</taxon>
        <taxon>Cylindrosympodiaceae</taxon>
        <taxon>Tothia</taxon>
    </lineage>
</organism>
<dbReference type="Gene3D" id="3.40.630.30">
    <property type="match status" value="1"/>
</dbReference>